<dbReference type="AlphaFoldDB" id="A0A2G9RN19"/>
<feature type="region of interest" description="Disordered" evidence="1">
    <location>
        <begin position="1"/>
        <end position="32"/>
    </location>
</feature>
<reference evidence="4" key="1">
    <citation type="journal article" date="2017" name="Nat. Commun.">
        <title>The North American bullfrog draft genome provides insight into hormonal regulation of long noncoding RNA.</title>
        <authorList>
            <person name="Hammond S.A."/>
            <person name="Warren R.L."/>
            <person name="Vandervalk B.P."/>
            <person name="Kucuk E."/>
            <person name="Khan H."/>
            <person name="Gibb E.A."/>
            <person name="Pandoh P."/>
            <person name="Kirk H."/>
            <person name="Zhao Y."/>
            <person name="Jones M."/>
            <person name="Mungall A.J."/>
            <person name="Coope R."/>
            <person name="Pleasance S."/>
            <person name="Moore R.A."/>
            <person name="Holt R.A."/>
            <person name="Round J.M."/>
            <person name="Ohora S."/>
            <person name="Walle B.V."/>
            <person name="Veldhoen N."/>
            <person name="Helbing C.C."/>
            <person name="Birol I."/>
        </authorList>
    </citation>
    <scope>NUCLEOTIDE SEQUENCE [LARGE SCALE GENOMIC DNA]</scope>
</reference>
<dbReference type="Pfam" id="PF08070">
    <property type="entry name" value="DTHCT"/>
    <property type="match status" value="1"/>
</dbReference>
<gene>
    <name evidence="3" type="ORF">AB205_0085010</name>
</gene>
<evidence type="ECO:0000313" key="4">
    <source>
        <dbReference type="Proteomes" id="UP000228934"/>
    </source>
</evidence>
<dbReference type="OrthoDB" id="276498at2759"/>
<accession>A0A2G9RN19</accession>
<dbReference type="EMBL" id="KV936893">
    <property type="protein sequence ID" value="PIO29299.1"/>
    <property type="molecule type" value="Genomic_DNA"/>
</dbReference>
<feature type="region of interest" description="Disordered" evidence="1">
    <location>
        <begin position="46"/>
        <end position="109"/>
    </location>
</feature>
<evidence type="ECO:0000259" key="2">
    <source>
        <dbReference type="Pfam" id="PF08070"/>
    </source>
</evidence>
<feature type="domain" description="DTHCT" evidence="2">
    <location>
        <begin position="80"/>
        <end position="171"/>
    </location>
</feature>
<protein>
    <recommendedName>
        <fullName evidence="2">DTHCT domain-containing protein</fullName>
    </recommendedName>
</protein>
<evidence type="ECO:0000256" key="1">
    <source>
        <dbReference type="SAM" id="MobiDB-lite"/>
    </source>
</evidence>
<organism evidence="3 4">
    <name type="scientific">Aquarana catesbeiana</name>
    <name type="common">American bullfrog</name>
    <name type="synonym">Rana catesbeiana</name>
    <dbReference type="NCBI Taxonomy" id="8400"/>
    <lineage>
        <taxon>Eukaryota</taxon>
        <taxon>Metazoa</taxon>
        <taxon>Chordata</taxon>
        <taxon>Craniata</taxon>
        <taxon>Vertebrata</taxon>
        <taxon>Euteleostomi</taxon>
        <taxon>Amphibia</taxon>
        <taxon>Batrachia</taxon>
        <taxon>Anura</taxon>
        <taxon>Neobatrachia</taxon>
        <taxon>Ranoidea</taxon>
        <taxon>Ranidae</taxon>
        <taxon>Aquarana</taxon>
    </lineage>
</organism>
<name>A0A2G9RN19_AQUCT</name>
<evidence type="ECO:0000313" key="3">
    <source>
        <dbReference type="EMBL" id="PIO29299.1"/>
    </source>
</evidence>
<feature type="region of interest" description="Disordered" evidence="1">
    <location>
        <begin position="145"/>
        <end position="167"/>
    </location>
</feature>
<dbReference type="InterPro" id="IPR012542">
    <property type="entry name" value="DTHCT"/>
</dbReference>
<feature type="compositionally biased region" description="Basic and acidic residues" evidence="1">
    <location>
        <begin position="10"/>
        <end position="19"/>
    </location>
</feature>
<dbReference type="Proteomes" id="UP000228934">
    <property type="component" value="Unassembled WGS sequence"/>
</dbReference>
<sequence>MIFFQNVNNVKEDTSKYNSDDDEPSSPLYSSTFSFKSTEKATSKTSTKKAISFKSSEKPASKTTTKKAKTTSDGTPKQRRPPKPKKSDVFVNSDSDLEFGSPKKSTTPKVGDISEYFKSLKQMGIGIRGCKSKKTTAFDNDSDVDIFPSETGNESATRQRPGRARKEVKYFAESDDDDFAMF</sequence>
<keyword evidence="4" id="KW-1185">Reference proteome</keyword>
<proteinExistence type="predicted"/>